<dbReference type="PANTHER" id="PTHR34700:SF4">
    <property type="entry name" value="PHAGE-LIKE ELEMENT PBSX PROTEIN XKDP"/>
    <property type="match status" value="1"/>
</dbReference>
<comment type="caution">
    <text evidence="4">The sequence shown here is derived from an EMBL/GenBank/DDBJ whole genome shotgun (WGS) entry which is preliminary data.</text>
</comment>
<gene>
    <name evidence="4" type="ORF">AFCDBAGC_4004</name>
</gene>
<evidence type="ECO:0000259" key="3">
    <source>
        <dbReference type="PROSITE" id="PS51782"/>
    </source>
</evidence>
<feature type="compositionally biased region" description="Low complexity" evidence="1">
    <location>
        <begin position="254"/>
        <end position="275"/>
    </location>
</feature>
<dbReference type="CDD" id="cd00118">
    <property type="entry name" value="LysM"/>
    <property type="match status" value="1"/>
</dbReference>
<feature type="transmembrane region" description="Helical" evidence="2">
    <location>
        <begin position="55"/>
        <end position="74"/>
    </location>
</feature>
<feature type="region of interest" description="Disordered" evidence="1">
    <location>
        <begin position="97"/>
        <end position="141"/>
    </location>
</feature>
<feature type="domain" description="LysM" evidence="3">
    <location>
        <begin position="466"/>
        <end position="515"/>
    </location>
</feature>
<dbReference type="EMBL" id="BPQG01000068">
    <property type="protein sequence ID" value="GJD46124.1"/>
    <property type="molecule type" value="Genomic_DNA"/>
</dbReference>
<dbReference type="SMART" id="SM00257">
    <property type="entry name" value="LysM"/>
    <property type="match status" value="1"/>
</dbReference>
<evidence type="ECO:0000256" key="1">
    <source>
        <dbReference type="SAM" id="MobiDB-lite"/>
    </source>
</evidence>
<feature type="region of interest" description="Disordered" evidence="1">
    <location>
        <begin position="407"/>
        <end position="460"/>
    </location>
</feature>
<dbReference type="Pfam" id="PF01476">
    <property type="entry name" value="LysM"/>
    <property type="match status" value="1"/>
</dbReference>
<feature type="compositionally biased region" description="Low complexity" evidence="1">
    <location>
        <begin position="299"/>
        <end position="318"/>
    </location>
</feature>
<dbReference type="Gene3D" id="3.10.350.10">
    <property type="entry name" value="LysM domain"/>
    <property type="match status" value="1"/>
</dbReference>
<dbReference type="InterPro" id="IPR052196">
    <property type="entry name" value="Bact_Kbp"/>
</dbReference>
<accession>A0ABQ4QLQ2</accession>
<evidence type="ECO:0000313" key="4">
    <source>
        <dbReference type="EMBL" id="GJD46124.1"/>
    </source>
</evidence>
<feature type="region of interest" description="Disordered" evidence="1">
    <location>
        <begin position="239"/>
        <end position="318"/>
    </location>
</feature>
<dbReference type="InterPro" id="IPR018392">
    <property type="entry name" value="LysM"/>
</dbReference>
<feature type="compositionally biased region" description="Low complexity" evidence="1">
    <location>
        <begin position="106"/>
        <end position="136"/>
    </location>
</feature>
<dbReference type="RefSeq" id="WP_238272816.1">
    <property type="nucleotide sequence ID" value="NZ_BPQG01000068.1"/>
</dbReference>
<dbReference type="InterPro" id="IPR013783">
    <property type="entry name" value="Ig-like_fold"/>
</dbReference>
<dbReference type="InterPro" id="IPR036779">
    <property type="entry name" value="LysM_dom_sf"/>
</dbReference>
<protein>
    <recommendedName>
        <fullName evidence="3">LysM domain-containing protein</fullName>
    </recommendedName>
</protein>
<organism evidence="4 5">
    <name type="scientific">Methylobacterium cerastii</name>
    <dbReference type="NCBI Taxonomy" id="932741"/>
    <lineage>
        <taxon>Bacteria</taxon>
        <taxon>Pseudomonadati</taxon>
        <taxon>Pseudomonadota</taxon>
        <taxon>Alphaproteobacteria</taxon>
        <taxon>Hyphomicrobiales</taxon>
        <taxon>Methylobacteriaceae</taxon>
        <taxon>Methylobacterium</taxon>
    </lineage>
</organism>
<sequence length="530" mass="52875">MSIGLRGALVRWFLGLLVGVGVVATLLGKRRRTPDAAPDIASATPAPAAVRGRGLAVALLALLFGIGLILAFYGRDGIQRPFLPVASTADGSAAPALASRGDARMPEAGTPASGGSAAKAGAGQGAEAGRAAGARGENTLPAAEPVAPTFETLRIEPNGEAVVAGRSTPNGTVTLLVDGKPTAQALADAGGRFAIVPPALPAGNSELGLAVTGAEGRIRRSQESVAVAVSPTRDAKPLVALSAPDAPTRVLSQPDPAATARATGRTDAPTATARPGGDRDGTGGGPASAEAARGGGATAAGEPVAAARPDAPAADPAANADRVKVVGIDAQDGGRLFVTARSAPGSTVRLYLNDTLIAPAAVGRDGTVTFTIGRGVAPGAYKVRLDQVDAASGKVRSRVEVPFTMPAPARKAGTEAEPKAAHAQAAEGSDRTAGTPASPRLAAETPAARGPSEPGGGADVFVPEVRTATIARGDSLWEISRRTYGAGDRYSVIYDANQDQIRDPDLIYPGQIFVLPSEGAPEAGPAGERG</sequence>
<feature type="transmembrane region" description="Helical" evidence="2">
    <location>
        <begin position="12"/>
        <end position="28"/>
    </location>
</feature>
<proteinExistence type="predicted"/>
<dbReference type="Gene3D" id="2.60.40.10">
    <property type="entry name" value="Immunoglobulins"/>
    <property type="match status" value="1"/>
</dbReference>
<keyword evidence="2" id="KW-0472">Membrane</keyword>
<dbReference type="PANTHER" id="PTHR34700">
    <property type="entry name" value="POTASSIUM BINDING PROTEIN KBP"/>
    <property type="match status" value="1"/>
</dbReference>
<dbReference type="Proteomes" id="UP001055117">
    <property type="component" value="Unassembled WGS sequence"/>
</dbReference>
<keyword evidence="2" id="KW-0812">Transmembrane</keyword>
<evidence type="ECO:0000313" key="5">
    <source>
        <dbReference type="Proteomes" id="UP001055117"/>
    </source>
</evidence>
<keyword evidence="5" id="KW-1185">Reference proteome</keyword>
<evidence type="ECO:0000256" key="2">
    <source>
        <dbReference type="SAM" id="Phobius"/>
    </source>
</evidence>
<keyword evidence="2" id="KW-1133">Transmembrane helix</keyword>
<reference evidence="4 5" key="1">
    <citation type="journal article" date="2021" name="Front. Microbiol.">
        <title>Comprehensive Comparative Genomics and Phenotyping of Methylobacterium Species.</title>
        <authorList>
            <person name="Alessa O."/>
            <person name="Ogura Y."/>
            <person name="Fujitani Y."/>
            <person name="Takami H."/>
            <person name="Hayashi T."/>
            <person name="Sahin N."/>
            <person name="Tani A."/>
        </authorList>
    </citation>
    <scope>NUCLEOTIDE SEQUENCE [LARGE SCALE GENOMIC DNA]</scope>
    <source>
        <strain evidence="4 5">DSM 23679</strain>
    </source>
</reference>
<name>A0ABQ4QLQ2_9HYPH</name>
<dbReference type="PROSITE" id="PS51782">
    <property type="entry name" value="LYSM"/>
    <property type="match status" value="1"/>
</dbReference>